<dbReference type="AlphaFoldDB" id="A0A4T0FRU5"/>
<evidence type="ECO:0000313" key="2">
    <source>
        <dbReference type="EMBL" id="TIA90695.1"/>
    </source>
</evidence>
<comment type="similarity">
    <text evidence="1">Belongs to the STXBP/unc-18/SEC1 family.</text>
</comment>
<dbReference type="OrthoDB" id="10266265at2759"/>
<gene>
    <name evidence="2" type="ORF">E3P99_01437</name>
</gene>
<reference evidence="2 3" key="1">
    <citation type="submission" date="2019-03" db="EMBL/GenBank/DDBJ databases">
        <title>Sequencing 23 genomes of Wallemia ichthyophaga.</title>
        <authorList>
            <person name="Gostincar C."/>
        </authorList>
    </citation>
    <scope>NUCLEOTIDE SEQUENCE [LARGE SCALE GENOMIC DNA]</scope>
    <source>
        <strain evidence="2 3">EXF-5753</strain>
    </source>
</reference>
<dbReference type="EMBL" id="SPNW01000017">
    <property type="protein sequence ID" value="TIA90695.1"/>
    <property type="molecule type" value="Genomic_DNA"/>
</dbReference>
<dbReference type="PIRSF" id="PIRSF005715">
    <property type="entry name" value="VPS45_Sec1"/>
    <property type="match status" value="1"/>
</dbReference>
<protein>
    <recommendedName>
        <fullName evidence="4">Sec1-like protein</fullName>
    </recommendedName>
</protein>
<sequence>MDLIKAANNYLDKLLNDVTGIKALLLDDSTISYISSITSQTNLLNKEIYLIDKVGSVNRQRISHLKCLVFVTPTSQSIDKLCLELSNPLYSQYYLYFSNTLTKQQIESLASSDTHSVVKECQELFLDYLTLSSSLFSLNFTPTKHSLYATNADTWDKDTLHSTTSSLAALLLSLKRKPIIRYQGSSNICKSLADSISQAVSTEAQLFNYRSTQATPILLLCDRTNDPVTPLLSQWTYQAMVHDLIGLDNDKVDLRSFDNISPSQKQLLLSLTSDNDSFYAQNAFANFGDLGANVKQYVNDYQVKIGDNHSVKNIETISDMKKFIESYPEMKKLGNNVSKHVTLIGELSKLVDDKKLLQVSELEQSLASNESHSSDLRAIKEMIDSPEIPQESKVRLSILYALRYQKLPSNAIQAVVSQLLQQGVPQHRVALVYVMLNLAGADKRQDDLFMNDNFFSRGRSALKGLQGVENVYTQHTPHLSQTLDLLFKGRLREGSYPATAPFSTSSFQPDSSIYTYRPQEVIVFIAGGTTYEEARNVALLNQQFEKEGNPSRVVLGGNTILNSRQFLDMMADAATQFPPTVYKAPTNTGNGQQQQLLGNLPSDLDIDPERLASAAKSWIQRVRDDIEDRIMI</sequence>
<keyword evidence="3" id="KW-1185">Reference proteome</keyword>
<dbReference type="InterPro" id="IPR001619">
    <property type="entry name" value="Sec1-like"/>
</dbReference>
<comment type="caution">
    <text evidence="2">The sequence shown here is derived from an EMBL/GenBank/DDBJ whole genome shotgun (WGS) entry which is preliminary data.</text>
</comment>
<name>A0A4T0FRU5_9BASI</name>
<organism evidence="2 3">
    <name type="scientific">Wallemia hederae</name>
    <dbReference type="NCBI Taxonomy" id="1540922"/>
    <lineage>
        <taxon>Eukaryota</taxon>
        <taxon>Fungi</taxon>
        <taxon>Dikarya</taxon>
        <taxon>Basidiomycota</taxon>
        <taxon>Wallemiomycotina</taxon>
        <taxon>Wallemiomycetes</taxon>
        <taxon>Wallemiales</taxon>
        <taxon>Wallemiaceae</taxon>
        <taxon>Wallemia</taxon>
    </lineage>
</organism>
<dbReference type="InterPro" id="IPR043154">
    <property type="entry name" value="Sec-1-like_dom1"/>
</dbReference>
<dbReference type="Gene3D" id="3.90.830.10">
    <property type="entry name" value="Syntaxin Binding Protein 1, Chain A, domain 2"/>
    <property type="match status" value="1"/>
</dbReference>
<dbReference type="Gene3D" id="1.25.40.60">
    <property type="match status" value="1"/>
</dbReference>
<dbReference type="GO" id="GO:0016192">
    <property type="term" value="P:vesicle-mediated transport"/>
    <property type="evidence" value="ECO:0007669"/>
    <property type="project" value="InterPro"/>
</dbReference>
<dbReference type="PANTHER" id="PTHR11679">
    <property type="entry name" value="VESICLE PROTEIN SORTING-ASSOCIATED"/>
    <property type="match status" value="1"/>
</dbReference>
<dbReference type="InterPro" id="IPR036045">
    <property type="entry name" value="Sec1-like_sf"/>
</dbReference>
<dbReference type="Gene3D" id="3.40.50.1910">
    <property type="match status" value="1"/>
</dbReference>
<dbReference type="Gene3D" id="3.40.50.2060">
    <property type="match status" value="1"/>
</dbReference>
<evidence type="ECO:0000256" key="1">
    <source>
        <dbReference type="ARBA" id="ARBA00009884"/>
    </source>
</evidence>
<evidence type="ECO:0000313" key="3">
    <source>
        <dbReference type="Proteomes" id="UP000310189"/>
    </source>
</evidence>
<dbReference type="InterPro" id="IPR043127">
    <property type="entry name" value="Sec-1-like_dom3a"/>
</dbReference>
<accession>A0A4T0FRU5</accession>
<dbReference type="Pfam" id="PF00995">
    <property type="entry name" value="Sec1"/>
    <property type="match status" value="1"/>
</dbReference>
<evidence type="ECO:0008006" key="4">
    <source>
        <dbReference type="Google" id="ProtNLM"/>
    </source>
</evidence>
<dbReference type="InterPro" id="IPR027482">
    <property type="entry name" value="Sec1-like_dom2"/>
</dbReference>
<proteinExistence type="inferred from homology"/>
<dbReference type="Proteomes" id="UP000310189">
    <property type="component" value="Unassembled WGS sequence"/>
</dbReference>
<dbReference type="SUPFAM" id="SSF56815">
    <property type="entry name" value="Sec1/munc18-like (SM) proteins"/>
    <property type="match status" value="1"/>
</dbReference>